<sequence>MSVATLTVASSIDEPPLPETPSTMQPSGGDSPTNPNQPSSTPPANQGMQSSQTSQTKSKSKSKRTSKKPPTPQQSNPSPSQQQQQQQQSAQALPPAPKQPTPQHFKLPPTPNSSTPSHYRRPSIPSSPSVNALQHQHQQQQQQQQQHQHQHNSHNQFHRSPSSSSQAIASPQVGPSDPLRGSRHRGNSSGVSNLQQQSPSLASLDASGVSPPLFERLVSDDVQELKSYSRLITTQNERLATLERVNDDLERRLERMAKEKMRLEAECVATERHWAEKYAELENERDRWKKNVDTEQRKNGHLREQIYRKDKELHRILQRKYDGGPGKLPPGAPPANTNPQTRPTSLSTTISPPAFNPPGKPYTPQDLLEKDVKEPVKETVKERRAVNSLLDFFGM</sequence>
<feature type="compositionally biased region" description="Polar residues" evidence="2">
    <location>
        <begin position="20"/>
        <end position="30"/>
    </location>
</feature>
<dbReference type="AlphaFoldDB" id="A0A9W7E8G6"/>
<feature type="compositionally biased region" description="Low complexity" evidence="2">
    <location>
        <begin position="73"/>
        <end position="93"/>
    </location>
</feature>
<feature type="compositionally biased region" description="Polar residues" evidence="2">
    <location>
        <begin position="1"/>
        <end position="10"/>
    </location>
</feature>
<feature type="coiled-coil region" evidence="1">
    <location>
        <begin position="232"/>
        <end position="298"/>
    </location>
</feature>
<feature type="compositionally biased region" description="Basic residues" evidence="2">
    <location>
        <begin position="58"/>
        <end position="67"/>
    </location>
</feature>
<gene>
    <name evidence="3" type="ORF">TrST_g1123</name>
</gene>
<evidence type="ECO:0000313" key="3">
    <source>
        <dbReference type="EMBL" id="GMH69303.1"/>
    </source>
</evidence>
<feature type="region of interest" description="Disordered" evidence="2">
    <location>
        <begin position="320"/>
        <end position="375"/>
    </location>
</feature>
<dbReference type="Proteomes" id="UP001165085">
    <property type="component" value="Unassembled WGS sequence"/>
</dbReference>
<feature type="region of interest" description="Disordered" evidence="2">
    <location>
        <begin position="1"/>
        <end position="208"/>
    </location>
</feature>
<evidence type="ECO:0000313" key="4">
    <source>
        <dbReference type="Proteomes" id="UP001165085"/>
    </source>
</evidence>
<keyword evidence="1" id="KW-0175">Coiled coil</keyword>
<feature type="compositionally biased region" description="Low complexity" evidence="2">
    <location>
        <begin position="160"/>
        <end position="172"/>
    </location>
</feature>
<feature type="compositionally biased region" description="Polar residues" evidence="2">
    <location>
        <begin position="124"/>
        <end position="133"/>
    </location>
</feature>
<evidence type="ECO:0000256" key="1">
    <source>
        <dbReference type="SAM" id="Coils"/>
    </source>
</evidence>
<protein>
    <submittedName>
        <fullName evidence="3">Uncharacterized protein</fullName>
    </submittedName>
</protein>
<accession>A0A9W7E8G6</accession>
<dbReference type="EMBL" id="BRXY01000131">
    <property type="protein sequence ID" value="GMH69303.1"/>
    <property type="molecule type" value="Genomic_DNA"/>
</dbReference>
<reference evidence="4" key="1">
    <citation type="journal article" date="2023" name="Commun. Biol.">
        <title>Genome analysis of Parmales, the sister group of diatoms, reveals the evolutionary specialization of diatoms from phago-mixotrophs to photoautotrophs.</title>
        <authorList>
            <person name="Ban H."/>
            <person name="Sato S."/>
            <person name="Yoshikawa S."/>
            <person name="Yamada K."/>
            <person name="Nakamura Y."/>
            <person name="Ichinomiya M."/>
            <person name="Sato N."/>
            <person name="Blanc-Mathieu R."/>
            <person name="Endo H."/>
            <person name="Kuwata A."/>
            <person name="Ogata H."/>
        </authorList>
    </citation>
    <scope>NUCLEOTIDE SEQUENCE [LARGE SCALE GENOMIC DNA]</scope>
    <source>
        <strain evidence="4">NIES 3701</strain>
    </source>
</reference>
<name>A0A9W7E8G6_9STRA</name>
<feature type="compositionally biased region" description="Low complexity" evidence="2">
    <location>
        <begin position="31"/>
        <end position="57"/>
    </location>
</feature>
<feature type="compositionally biased region" description="Low complexity" evidence="2">
    <location>
        <begin position="134"/>
        <end position="147"/>
    </location>
</feature>
<feature type="compositionally biased region" description="Polar residues" evidence="2">
    <location>
        <begin position="187"/>
        <end position="201"/>
    </location>
</feature>
<comment type="caution">
    <text evidence="3">The sequence shown here is derived from an EMBL/GenBank/DDBJ whole genome shotgun (WGS) entry which is preliminary data.</text>
</comment>
<proteinExistence type="predicted"/>
<feature type="compositionally biased region" description="Polar residues" evidence="2">
    <location>
        <begin position="337"/>
        <end position="351"/>
    </location>
</feature>
<keyword evidence="4" id="KW-1185">Reference proteome</keyword>
<organism evidence="3 4">
    <name type="scientific">Triparma strigata</name>
    <dbReference type="NCBI Taxonomy" id="1606541"/>
    <lineage>
        <taxon>Eukaryota</taxon>
        <taxon>Sar</taxon>
        <taxon>Stramenopiles</taxon>
        <taxon>Ochrophyta</taxon>
        <taxon>Bolidophyceae</taxon>
        <taxon>Parmales</taxon>
        <taxon>Triparmaceae</taxon>
        <taxon>Triparma</taxon>
    </lineage>
</organism>
<dbReference type="OrthoDB" id="203613at2759"/>
<evidence type="ECO:0000256" key="2">
    <source>
        <dbReference type="SAM" id="MobiDB-lite"/>
    </source>
</evidence>